<dbReference type="CDD" id="cd05568">
    <property type="entry name" value="PTS_IIB_bgl_like"/>
    <property type="match status" value="1"/>
</dbReference>
<dbReference type="SUPFAM" id="SSF63520">
    <property type="entry name" value="PTS-regulatory domain, PRD"/>
    <property type="match status" value="2"/>
</dbReference>
<dbReference type="RefSeq" id="WP_090933796.1">
    <property type="nucleotide sequence ID" value="NZ_FOTS01000008.1"/>
</dbReference>
<dbReference type="SUPFAM" id="SSF55804">
    <property type="entry name" value="Phoshotransferase/anion transport protein"/>
    <property type="match status" value="1"/>
</dbReference>
<proteinExistence type="predicted"/>
<evidence type="ECO:0000256" key="4">
    <source>
        <dbReference type="ARBA" id="ARBA00023163"/>
    </source>
</evidence>
<dbReference type="PROSITE" id="PS51094">
    <property type="entry name" value="PTS_EIIA_TYPE_2"/>
    <property type="match status" value="1"/>
</dbReference>
<dbReference type="InterPro" id="IPR050661">
    <property type="entry name" value="BglG_antiterminators"/>
</dbReference>
<dbReference type="PANTHER" id="PTHR30185:SF18">
    <property type="entry name" value="TRANSCRIPTIONAL REGULATOR MTLR"/>
    <property type="match status" value="1"/>
</dbReference>
<dbReference type="GO" id="GO:0008982">
    <property type="term" value="F:protein-N(PI)-phosphohistidine-sugar phosphotransferase activity"/>
    <property type="evidence" value="ECO:0007669"/>
    <property type="project" value="InterPro"/>
</dbReference>
<dbReference type="Pfam" id="PF00874">
    <property type="entry name" value="PRD"/>
    <property type="match status" value="2"/>
</dbReference>
<dbReference type="SUPFAM" id="SSF46785">
    <property type="entry name" value="Winged helix' DNA-binding domain"/>
    <property type="match status" value="1"/>
</dbReference>
<dbReference type="Proteomes" id="UP000199520">
    <property type="component" value="Unassembled WGS sequence"/>
</dbReference>
<reference evidence="9" key="1">
    <citation type="submission" date="2016-10" db="EMBL/GenBank/DDBJ databases">
        <authorList>
            <person name="Varghese N."/>
            <person name="Submissions S."/>
        </authorList>
    </citation>
    <scope>NUCLEOTIDE SEQUENCE [LARGE SCALE GENOMIC DNA]</scope>
    <source>
        <strain evidence="9">DSM 13327</strain>
    </source>
</reference>
<evidence type="ECO:0000256" key="3">
    <source>
        <dbReference type="ARBA" id="ARBA00023015"/>
    </source>
</evidence>
<dbReference type="InterPro" id="IPR013196">
    <property type="entry name" value="HTH_11"/>
</dbReference>
<dbReference type="InterPro" id="IPR036390">
    <property type="entry name" value="WH_DNA-bd_sf"/>
</dbReference>
<evidence type="ECO:0000313" key="9">
    <source>
        <dbReference type="Proteomes" id="UP000199520"/>
    </source>
</evidence>
<gene>
    <name evidence="8" type="ORF">SAMN04490355_100817</name>
</gene>
<keyword evidence="2" id="KW-0677">Repeat</keyword>
<sequence>MNITSRQRMILTILLAEAHGITVNEIAERIEVSTRTIHRELNDLEDLLATHQLQLVKKAGIGIFIEGDAQQKEVVRLLLYSQRVAEYSAKERKLLILCQLLESKEPIKLVAMANDLKATISTVSNDLDELEAWIRTYDLTLIRKRGYGVELYGTENAIRKAMSTLISDNLDEFELLGILRDNIYEKPSKHISTVSERLLGLIEKEKLIIIENSLRDLKNDLPYPLADSSFIGLAIHLALAIERIEKGEKISFDEAYLRELEHTPEFQIAEKIVQTLRNRFQLDIPAAEIGYITMHLRGAKLRSAHDDDFEFKNMELALQVNKLISFCEDKLDVVLNEDPTLIQGLLAHIEPAIFRIQKNMKIRNPLLDEIKSRYNHLFQIVKSAVEAVFTELSVPDEEIGYLVMHIGASLERRRSDCIQQYHALVVCASGIGSSKILASRIKKEFPAIGSTKNISMFDVEKTPKSEYDIIISTVHLSIPSQEYILVSPLLTRDDVKHITLYLESLGECKQHIKSVSSVQDDDYLGTLKMYQSYINHSIEIIESFACHSINNHNMSIENILGLICEEFEKNHMISNKQELIKKLLDREKLGGLGISNIQLALFHSRSKDVLKPALLLYFLEKPIIIKSMDNKFTNVDKLLVLLAPAAISREGLEILSEISSLLVEEEIIQVLAAKEAEGIRSFFLKKLYAYVVKKVKGRDL</sequence>
<evidence type="ECO:0000259" key="6">
    <source>
        <dbReference type="PROSITE" id="PS51099"/>
    </source>
</evidence>
<dbReference type="PROSITE" id="PS51099">
    <property type="entry name" value="PTS_EIIB_TYPE_2"/>
    <property type="match status" value="1"/>
</dbReference>
<feature type="domain" description="PRD" evidence="7">
    <location>
        <begin position="311"/>
        <end position="416"/>
    </location>
</feature>
<evidence type="ECO:0000259" key="7">
    <source>
        <dbReference type="PROSITE" id="PS51372"/>
    </source>
</evidence>
<dbReference type="InterPro" id="IPR016152">
    <property type="entry name" value="PTrfase/Anion_transptr"/>
</dbReference>
<dbReference type="SUPFAM" id="SSF52794">
    <property type="entry name" value="PTS system IIB component-like"/>
    <property type="match status" value="1"/>
</dbReference>
<keyword evidence="9" id="KW-1185">Reference proteome</keyword>
<evidence type="ECO:0000256" key="1">
    <source>
        <dbReference type="ARBA" id="ARBA00022679"/>
    </source>
</evidence>
<dbReference type="Pfam" id="PF00359">
    <property type="entry name" value="PTS_EIIA_2"/>
    <property type="match status" value="1"/>
</dbReference>
<dbReference type="Pfam" id="PF02302">
    <property type="entry name" value="PTS_IIB"/>
    <property type="match status" value="1"/>
</dbReference>
<dbReference type="InterPro" id="IPR002178">
    <property type="entry name" value="PTS_EIIA_type-2_dom"/>
</dbReference>
<dbReference type="GO" id="GO:0006355">
    <property type="term" value="P:regulation of DNA-templated transcription"/>
    <property type="evidence" value="ECO:0007669"/>
    <property type="project" value="InterPro"/>
</dbReference>
<dbReference type="Gene3D" id="1.10.1790.10">
    <property type="entry name" value="PRD domain"/>
    <property type="match status" value="2"/>
</dbReference>
<keyword evidence="1" id="KW-0808">Transferase</keyword>
<keyword evidence="3" id="KW-0805">Transcription regulation</keyword>
<dbReference type="InterPro" id="IPR003501">
    <property type="entry name" value="PTS_EIIB_2/3"/>
</dbReference>
<dbReference type="PANTHER" id="PTHR30185">
    <property type="entry name" value="CRYPTIC BETA-GLUCOSIDE BGL OPERON ANTITERMINATOR"/>
    <property type="match status" value="1"/>
</dbReference>
<dbReference type="Gene3D" id="1.10.10.10">
    <property type="entry name" value="Winged helix-like DNA-binding domain superfamily/Winged helix DNA-binding domain"/>
    <property type="match status" value="1"/>
</dbReference>
<dbReference type="Gene3D" id="3.40.50.2300">
    <property type="match status" value="1"/>
</dbReference>
<dbReference type="OrthoDB" id="3175596at2"/>
<organism evidence="8 9">
    <name type="scientific">Pelosinus propionicus DSM 13327</name>
    <dbReference type="NCBI Taxonomy" id="1123291"/>
    <lineage>
        <taxon>Bacteria</taxon>
        <taxon>Bacillati</taxon>
        <taxon>Bacillota</taxon>
        <taxon>Negativicutes</taxon>
        <taxon>Selenomonadales</taxon>
        <taxon>Sporomusaceae</taxon>
        <taxon>Pelosinus</taxon>
    </lineage>
</organism>
<keyword evidence="4" id="KW-0804">Transcription</keyword>
<dbReference type="InterPro" id="IPR011608">
    <property type="entry name" value="PRD"/>
</dbReference>
<dbReference type="STRING" id="1123291.SAMN04490355_100817"/>
<feature type="domain" description="PRD" evidence="7">
    <location>
        <begin position="201"/>
        <end position="306"/>
    </location>
</feature>
<dbReference type="EMBL" id="FOTS01000008">
    <property type="protein sequence ID" value="SFL53221.1"/>
    <property type="molecule type" value="Genomic_DNA"/>
</dbReference>
<dbReference type="Pfam" id="PF08279">
    <property type="entry name" value="HTH_11"/>
    <property type="match status" value="2"/>
</dbReference>
<evidence type="ECO:0000259" key="5">
    <source>
        <dbReference type="PROSITE" id="PS51094"/>
    </source>
</evidence>
<dbReference type="PROSITE" id="PS51372">
    <property type="entry name" value="PRD_2"/>
    <property type="match status" value="2"/>
</dbReference>
<dbReference type="Gene3D" id="3.40.930.10">
    <property type="entry name" value="Mannitol-specific EII, Chain A"/>
    <property type="match status" value="1"/>
</dbReference>
<evidence type="ECO:0000313" key="8">
    <source>
        <dbReference type="EMBL" id="SFL53221.1"/>
    </source>
</evidence>
<dbReference type="InterPro" id="IPR036095">
    <property type="entry name" value="PTS_EIIB-like_sf"/>
</dbReference>
<accession>A0A1I4IHD3</accession>
<feature type="domain" description="PTS EIIB type-2" evidence="6">
    <location>
        <begin position="421"/>
        <end position="510"/>
    </location>
</feature>
<feature type="domain" description="PTS EIIA type-2" evidence="5">
    <location>
        <begin position="539"/>
        <end position="686"/>
    </location>
</feature>
<dbReference type="GO" id="GO:0009401">
    <property type="term" value="P:phosphoenolpyruvate-dependent sugar phosphotransferase system"/>
    <property type="evidence" value="ECO:0007669"/>
    <property type="project" value="InterPro"/>
</dbReference>
<protein>
    <submittedName>
        <fullName evidence="8">Mannitol operon transcriptional antiterminator</fullName>
    </submittedName>
</protein>
<evidence type="ECO:0000256" key="2">
    <source>
        <dbReference type="ARBA" id="ARBA00022737"/>
    </source>
</evidence>
<dbReference type="InterPro" id="IPR036388">
    <property type="entry name" value="WH-like_DNA-bd_sf"/>
</dbReference>
<dbReference type="InterPro" id="IPR013011">
    <property type="entry name" value="PTS_EIIB_2"/>
</dbReference>
<name>A0A1I4IHD3_9FIRM</name>
<dbReference type="AlphaFoldDB" id="A0A1I4IHD3"/>
<dbReference type="InterPro" id="IPR036634">
    <property type="entry name" value="PRD_sf"/>
</dbReference>